<dbReference type="EMBL" id="JADOES010000051">
    <property type="protein sequence ID" value="MBT9317578.1"/>
    <property type="molecule type" value="Genomic_DNA"/>
</dbReference>
<evidence type="ECO:0000313" key="2">
    <source>
        <dbReference type="Proteomes" id="UP000717364"/>
    </source>
</evidence>
<dbReference type="AlphaFoldDB" id="A0A947GLV3"/>
<gene>
    <name evidence="1" type="ORF">IXB50_19320</name>
</gene>
<reference evidence="1" key="1">
    <citation type="submission" date="2020-11" db="EMBL/GenBank/DDBJ databases">
        <authorList>
            <person name="Konstantinou D."/>
            <person name="Gkelis S."/>
            <person name="Popin R."/>
            <person name="Fewer D."/>
            <person name="Sivonen K."/>
        </authorList>
    </citation>
    <scope>NUCLEOTIDE SEQUENCE</scope>
    <source>
        <strain evidence="1">TAU-MAC 1115</strain>
    </source>
</reference>
<protein>
    <submittedName>
        <fullName evidence="1">Uncharacterized protein</fullName>
    </submittedName>
</protein>
<evidence type="ECO:0000313" key="1">
    <source>
        <dbReference type="EMBL" id="MBT9317578.1"/>
    </source>
</evidence>
<comment type="caution">
    <text evidence="1">The sequence shown here is derived from an EMBL/GenBank/DDBJ whole genome shotgun (WGS) entry which is preliminary data.</text>
</comment>
<reference evidence="1" key="2">
    <citation type="journal article" date="2021" name="Mar. Drugs">
        <title>Genome Reduction and Secondary Metabolism of the Marine Sponge-Associated Cyanobacterium Leptothoe.</title>
        <authorList>
            <person name="Konstantinou D."/>
            <person name="Popin R.V."/>
            <person name="Fewer D.P."/>
            <person name="Sivonen K."/>
            <person name="Gkelis S."/>
        </authorList>
    </citation>
    <scope>NUCLEOTIDE SEQUENCE</scope>
    <source>
        <strain evidence="1">TAU-MAC 1115</strain>
    </source>
</reference>
<name>A0A947GLV3_9CYAN</name>
<dbReference type="RefSeq" id="WP_215610641.1">
    <property type="nucleotide sequence ID" value="NZ_JADOES010000051.1"/>
</dbReference>
<sequence>MIDQPPNPSEQALLESLTPEQLQLVANWLDVEKLIRIEEGYGHSDLTWSLTWMSHKLRTLVQTQQPPNV</sequence>
<organism evidence="1 2">
    <name type="scientific">Leptothoe spongobia TAU-MAC 1115</name>
    <dbReference type="NCBI Taxonomy" id="1967444"/>
    <lineage>
        <taxon>Bacteria</taxon>
        <taxon>Bacillati</taxon>
        <taxon>Cyanobacteriota</taxon>
        <taxon>Cyanophyceae</taxon>
        <taxon>Nodosilineales</taxon>
        <taxon>Cymatolegaceae</taxon>
        <taxon>Leptothoe</taxon>
        <taxon>Leptothoe spongobia</taxon>
    </lineage>
</organism>
<proteinExistence type="predicted"/>
<dbReference type="Proteomes" id="UP000717364">
    <property type="component" value="Unassembled WGS sequence"/>
</dbReference>
<accession>A0A947GLV3</accession>
<keyword evidence="2" id="KW-1185">Reference proteome</keyword>